<evidence type="ECO:0000256" key="3">
    <source>
        <dbReference type="ARBA" id="ARBA00022801"/>
    </source>
</evidence>
<gene>
    <name evidence="7" type="ORF">HNR71_002417</name>
</gene>
<name>A0A841SAV5_9ACTN</name>
<dbReference type="Pfam" id="PF13470">
    <property type="entry name" value="PIN_3"/>
    <property type="match status" value="1"/>
</dbReference>
<evidence type="ECO:0000313" key="8">
    <source>
        <dbReference type="Proteomes" id="UP000553957"/>
    </source>
</evidence>
<dbReference type="InterPro" id="IPR002716">
    <property type="entry name" value="PIN_dom"/>
</dbReference>
<organism evidence="7 8">
    <name type="scientific">Kribbella sandramycini</name>
    <dbReference type="NCBI Taxonomy" id="60450"/>
    <lineage>
        <taxon>Bacteria</taxon>
        <taxon>Bacillati</taxon>
        <taxon>Actinomycetota</taxon>
        <taxon>Actinomycetes</taxon>
        <taxon>Propionibacteriales</taxon>
        <taxon>Kribbellaceae</taxon>
        <taxon>Kribbella</taxon>
    </lineage>
</organism>
<dbReference type="InterPro" id="IPR029060">
    <property type="entry name" value="PIN-like_dom_sf"/>
</dbReference>
<evidence type="ECO:0000256" key="1">
    <source>
        <dbReference type="ARBA" id="ARBA00022722"/>
    </source>
</evidence>
<evidence type="ECO:0000259" key="6">
    <source>
        <dbReference type="Pfam" id="PF13470"/>
    </source>
</evidence>
<dbReference type="SUPFAM" id="SSF88723">
    <property type="entry name" value="PIN domain-like"/>
    <property type="match status" value="1"/>
</dbReference>
<dbReference type="GO" id="GO:0004518">
    <property type="term" value="F:nuclease activity"/>
    <property type="evidence" value="ECO:0007669"/>
    <property type="project" value="UniProtKB-KW"/>
</dbReference>
<dbReference type="AlphaFoldDB" id="A0A841SAV5"/>
<evidence type="ECO:0000256" key="4">
    <source>
        <dbReference type="ARBA" id="ARBA00022842"/>
    </source>
</evidence>
<dbReference type="GO" id="GO:0016787">
    <property type="term" value="F:hydrolase activity"/>
    <property type="evidence" value="ECO:0007669"/>
    <property type="project" value="UniProtKB-KW"/>
</dbReference>
<keyword evidence="4" id="KW-0460">Magnesium</keyword>
<dbReference type="Proteomes" id="UP000553957">
    <property type="component" value="Unassembled WGS sequence"/>
</dbReference>
<accession>A0A841SAV5</accession>
<sequence>MFAALLDTCVLWPSRQRDFLLSLAVENLYRPLWSSAILDELRYHEIEKLVVDRGYLQLDAERQAARLIEQMRTSFDDAEVPNWQPYEGTFGLPDPDDEHVVAAAVAGHAGAIVTANLKDFPPKQMPPGIEVVPRTSSPRTRSPSPPKALSKPY</sequence>
<keyword evidence="3" id="KW-0378">Hydrolase</keyword>
<proteinExistence type="predicted"/>
<comment type="caution">
    <text evidence="7">The sequence shown here is derived from an EMBL/GenBank/DDBJ whole genome shotgun (WGS) entry which is preliminary data.</text>
</comment>
<protein>
    <submittedName>
        <fullName evidence="7">Putative nucleic acid-binding protein</fullName>
    </submittedName>
</protein>
<evidence type="ECO:0000256" key="5">
    <source>
        <dbReference type="SAM" id="MobiDB-lite"/>
    </source>
</evidence>
<feature type="region of interest" description="Disordered" evidence="5">
    <location>
        <begin position="118"/>
        <end position="153"/>
    </location>
</feature>
<reference evidence="7 8" key="1">
    <citation type="submission" date="2020-08" db="EMBL/GenBank/DDBJ databases">
        <title>Sequencing the genomes of 1000 actinobacteria strains.</title>
        <authorList>
            <person name="Klenk H.-P."/>
        </authorList>
    </citation>
    <scope>NUCLEOTIDE SEQUENCE [LARGE SCALE GENOMIC DNA]</scope>
    <source>
        <strain evidence="7 8">DSM 15626</strain>
    </source>
</reference>
<feature type="domain" description="PIN" evidence="6">
    <location>
        <begin position="6"/>
        <end position="117"/>
    </location>
</feature>
<keyword evidence="2" id="KW-0479">Metal-binding</keyword>
<evidence type="ECO:0000313" key="7">
    <source>
        <dbReference type="EMBL" id="MBB6566780.1"/>
    </source>
</evidence>
<evidence type="ECO:0000256" key="2">
    <source>
        <dbReference type="ARBA" id="ARBA00022723"/>
    </source>
</evidence>
<keyword evidence="1" id="KW-0540">Nuclease</keyword>
<dbReference type="EMBL" id="JACHKF010000001">
    <property type="protein sequence ID" value="MBB6566780.1"/>
    <property type="molecule type" value="Genomic_DNA"/>
</dbReference>
<dbReference type="GO" id="GO:0046872">
    <property type="term" value="F:metal ion binding"/>
    <property type="evidence" value="ECO:0007669"/>
    <property type="project" value="UniProtKB-KW"/>
</dbReference>
<dbReference type="RefSeq" id="WP_202886811.1">
    <property type="nucleotide sequence ID" value="NZ_BAAAGT010000004.1"/>
</dbReference>
<feature type="compositionally biased region" description="Low complexity" evidence="5">
    <location>
        <begin position="133"/>
        <end position="142"/>
    </location>
</feature>